<sequence>MTTMAAALVTAGVLSVGAAEGTAAAAPVAEPCGFYETSTSAYYRHCGSTTIEIRVDYWNNTSGYECVGPWSTMYLGRKVDVDYAVYQHVGCP</sequence>
<evidence type="ECO:0000256" key="1">
    <source>
        <dbReference type="SAM" id="SignalP"/>
    </source>
</evidence>
<name>A0A7T7RHY2_9ACTN</name>
<keyword evidence="3" id="KW-1185">Reference proteome</keyword>
<protein>
    <submittedName>
        <fullName evidence="2">Uncharacterized protein</fullName>
    </submittedName>
</protein>
<feature type="signal peptide" evidence="1">
    <location>
        <begin position="1"/>
        <end position="18"/>
    </location>
</feature>
<dbReference type="AlphaFoldDB" id="A0A7T7RHY2"/>
<accession>A0A7T7RHY2</accession>
<proteinExistence type="predicted"/>
<dbReference type="Pfam" id="PF19882">
    <property type="entry name" value="DUF6355"/>
    <property type="match status" value="1"/>
</dbReference>
<gene>
    <name evidence="2" type="ORF">JEQ17_46745</name>
</gene>
<evidence type="ECO:0000313" key="2">
    <source>
        <dbReference type="EMBL" id="QQM47292.1"/>
    </source>
</evidence>
<keyword evidence="1" id="KW-0732">Signal</keyword>
<dbReference type="Proteomes" id="UP000595636">
    <property type="component" value="Chromosome"/>
</dbReference>
<dbReference type="InterPro" id="IPR045935">
    <property type="entry name" value="DUF6355"/>
</dbReference>
<organism evidence="2 3">
    <name type="scientific">Streptomyces liliifuscus</name>
    <dbReference type="NCBI Taxonomy" id="2797636"/>
    <lineage>
        <taxon>Bacteria</taxon>
        <taxon>Bacillati</taxon>
        <taxon>Actinomycetota</taxon>
        <taxon>Actinomycetes</taxon>
        <taxon>Kitasatosporales</taxon>
        <taxon>Streptomycetaceae</taxon>
        <taxon>Streptomyces</taxon>
    </lineage>
</organism>
<dbReference type="KEGG" id="slf:JEQ17_46745"/>
<dbReference type="EMBL" id="CP066831">
    <property type="protein sequence ID" value="QQM47292.1"/>
    <property type="molecule type" value="Genomic_DNA"/>
</dbReference>
<feature type="chain" id="PRO_5038350495" evidence="1">
    <location>
        <begin position="19"/>
        <end position="92"/>
    </location>
</feature>
<reference evidence="2 3" key="1">
    <citation type="submission" date="2020-12" db="EMBL/GenBank/DDBJ databases">
        <title>A novel species.</title>
        <authorList>
            <person name="Li K."/>
        </authorList>
    </citation>
    <scope>NUCLEOTIDE SEQUENCE [LARGE SCALE GENOMIC DNA]</scope>
    <source>
        <strain evidence="2 3">ZYC-3</strain>
    </source>
</reference>
<evidence type="ECO:0000313" key="3">
    <source>
        <dbReference type="Proteomes" id="UP000595636"/>
    </source>
</evidence>